<dbReference type="InterPro" id="IPR027235">
    <property type="entry name" value="PFD2"/>
</dbReference>
<evidence type="ECO:0000313" key="9">
    <source>
        <dbReference type="Proteomes" id="UP000472266"/>
    </source>
</evidence>
<dbReference type="Gene3D" id="1.10.287.370">
    <property type="match status" value="1"/>
</dbReference>
<dbReference type="GO" id="GO:0016272">
    <property type="term" value="C:prefoldin complex"/>
    <property type="evidence" value="ECO:0007669"/>
    <property type="project" value="InterPro"/>
</dbReference>
<feature type="region of interest" description="Disordered" evidence="7">
    <location>
        <begin position="224"/>
        <end position="252"/>
    </location>
</feature>
<keyword evidence="9" id="KW-1185">Reference proteome</keyword>
<organism evidence="8 9">
    <name type="scientific">Strigops habroptila</name>
    <name type="common">Kakapo</name>
    <dbReference type="NCBI Taxonomy" id="2489341"/>
    <lineage>
        <taxon>Eukaryota</taxon>
        <taxon>Metazoa</taxon>
        <taxon>Chordata</taxon>
        <taxon>Craniata</taxon>
        <taxon>Vertebrata</taxon>
        <taxon>Euteleostomi</taxon>
        <taxon>Archelosauria</taxon>
        <taxon>Archosauria</taxon>
        <taxon>Dinosauria</taxon>
        <taxon>Saurischia</taxon>
        <taxon>Theropoda</taxon>
        <taxon>Coelurosauria</taxon>
        <taxon>Aves</taxon>
        <taxon>Neognathae</taxon>
        <taxon>Neoaves</taxon>
        <taxon>Telluraves</taxon>
        <taxon>Australaves</taxon>
        <taxon>Psittaciformes</taxon>
        <taxon>Psittacidae</taxon>
        <taxon>Strigops</taxon>
    </lineage>
</organism>
<dbReference type="GO" id="GO:0051082">
    <property type="term" value="F:unfolded protein binding"/>
    <property type="evidence" value="ECO:0007669"/>
    <property type="project" value="InterPro"/>
</dbReference>
<dbReference type="Ensembl" id="ENSSHBT00005019679.1">
    <property type="protein sequence ID" value="ENSSHBP00005016439.1"/>
    <property type="gene ID" value="ENSSHBG00005014323.1"/>
</dbReference>
<comment type="similarity">
    <text evidence="1">Belongs to the prefoldin subunit beta family.</text>
</comment>
<comment type="function">
    <text evidence="3">Binds specifically to cytosolic chaperonin (c-CPN) and transfers target proteins to it. Binds to nascent polypeptide chain and promotes folding in an environment in which there are many competing pathways for nonnative proteins.</text>
</comment>
<keyword evidence="6" id="KW-0175">Coiled coil</keyword>
<evidence type="ECO:0000256" key="1">
    <source>
        <dbReference type="ARBA" id="ARBA00008045"/>
    </source>
</evidence>
<feature type="compositionally biased region" description="Gly residues" evidence="7">
    <location>
        <begin position="235"/>
        <end position="252"/>
    </location>
</feature>
<dbReference type="InterPro" id="IPR002777">
    <property type="entry name" value="PFD_beta-like"/>
</dbReference>
<reference evidence="8" key="1">
    <citation type="submission" date="2025-08" db="UniProtKB">
        <authorList>
            <consortium name="Ensembl"/>
        </authorList>
    </citation>
    <scope>IDENTIFICATION</scope>
</reference>
<accession>A0A672UME1</accession>
<dbReference type="SUPFAM" id="SSF46579">
    <property type="entry name" value="Prefoldin"/>
    <property type="match status" value="1"/>
</dbReference>
<name>A0A672UME1_STRHB</name>
<comment type="subunit">
    <text evidence="4">Heterohexamer of two PFD-alpha type and four PFD-beta type subunits. Component of the PAQosome complex which is responsible for the biogenesis of several protein complexes and which consists of R2TP complex members RUVBL1, RUVBL2, RPAP3 and PIH1D1, URI complex members PFDN2, PFDN6, PDRG1, UXT and URI1 as well as ASDURF, POLR2E and DNAAF10/WDR92. Interacts with URI1; the interaction is phosphorylation-dependent and occurs in a growth-dependent manner.</text>
</comment>
<proteinExistence type="inferred from homology"/>
<evidence type="ECO:0000256" key="6">
    <source>
        <dbReference type="SAM" id="Coils"/>
    </source>
</evidence>
<dbReference type="InParanoid" id="A0A672UME1"/>
<evidence type="ECO:0000256" key="7">
    <source>
        <dbReference type="SAM" id="MobiDB-lite"/>
    </source>
</evidence>
<dbReference type="GO" id="GO:0006457">
    <property type="term" value="P:protein folding"/>
    <property type="evidence" value="ECO:0007669"/>
    <property type="project" value="InterPro"/>
</dbReference>
<dbReference type="PANTHER" id="PTHR13303">
    <property type="entry name" value="PREFOLDIN SUBUNIT 2"/>
    <property type="match status" value="1"/>
</dbReference>
<protein>
    <recommendedName>
        <fullName evidence="5">Prefoldin subunit 2</fullName>
    </recommendedName>
</protein>
<dbReference type="AlphaFoldDB" id="A0A672UME1"/>
<feature type="coiled-coil region" evidence="6">
    <location>
        <begin position="127"/>
        <end position="161"/>
    </location>
</feature>
<feature type="compositionally biased region" description="Basic residues" evidence="7">
    <location>
        <begin position="66"/>
        <end position="77"/>
    </location>
</feature>
<dbReference type="InterPro" id="IPR009053">
    <property type="entry name" value="Prefoldin"/>
</dbReference>
<dbReference type="CDD" id="cd23163">
    <property type="entry name" value="Prefoldin_2"/>
    <property type="match status" value="1"/>
</dbReference>
<evidence type="ECO:0000256" key="5">
    <source>
        <dbReference type="ARBA" id="ARBA00067448"/>
    </source>
</evidence>
<evidence type="ECO:0000256" key="3">
    <source>
        <dbReference type="ARBA" id="ARBA00024667"/>
    </source>
</evidence>
<sequence length="252" mass="27364">MRHRRHRGAEGKVPSSAPATKMAPGLRRCRGRCPTQRWRPPPVPAGRRRGRGAREAGARWRIAARGGRRRAGRRPPRSRSGAGTGTGREGPGQRGVVPGTGLGVPVSEEGSEVQTRHPLSAQVVARFNRLRQEQRGLASKAAELELELNEHSLVIETLRDVDPTRKCYRMVGGILVERTVKEVLPALESNKEQISKIIATLNQQLQAKGRELNEFREQHQIRLVGEDEPRQPPGDGAGGAAAKGGSAGVLVS</sequence>
<keyword evidence="2" id="KW-0143">Chaperone</keyword>
<evidence type="ECO:0000256" key="2">
    <source>
        <dbReference type="ARBA" id="ARBA00023186"/>
    </source>
</evidence>
<dbReference type="Pfam" id="PF01920">
    <property type="entry name" value="Prefoldin_2"/>
    <property type="match status" value="1"/>
</dbReference>
<dbReference type="FunFam" id="1.10.287.370:FF:000002">
    <property type="entry name" value="Prefoldin subunit 2"/>
    <property type="match status" value="1"/>
</dbReference>
<dbReference type="GeneTree" id="ENSGT00390000009272"/>
<evidence type="ECO:0000313" key="8">
    <source>
        <dbReference type="Ensembl" id="ENSSHBP00005016439.1"/>
    </source>
</evidence>
<feature type="region of interest" description="Disordered" evidence="7">
    <location>
        <begin position="1"/>
        <end position="116"/>
    </location>
</feature>
<feature type="compositionally biased region" description="Gly residues" evidence="7">
    <location>
        <begin position="82"/>
        <end position="102"/>
    </location>
</feature>
<evidence type="ECO:0000256" key="4">
    <source>
        <dbReference type="ARBA" id="ARBA00066061"/>
    </source>
</evidence>
<dbReference type="Proteomes" id="UP000472266">
    <property type="component" value="Unplaced"/>
</dbReference>
<reference evidence="8" key="2">
    <citation type="submission" date="2025-09" db="UniProtKB">
        <authorList>
            <consortium name="Ensembl"/>
        </authorList>
    </citation>
    <scope>IDENTIFICATION</scope>
</reference>
<gene>
    <name evidence="8" type="primary">PFDN2</name>
</gene>